<comment type="caution">
    <text evidence="10">The sequence shown here is derived from an EMBL/GenBank/DDBJ whole genome shotgun (WGS) entry which is preliminary data.</text>
</comment>
<dbReference type="Gene3D" id="2.40.440.10">
    <property type="entry name" value="L,D-transpeptidase catalytic domain-like"/>
    <property type="match status" value="1"/>
</dbReference>
<dbReference type="PANTHER" id="PTHR41533">
    <property type="entry name" value="L,D-TRANSPEPTIDASE HI_1667-RELATED"/>
    <property type="match status" value="1"/>
</dbReference>
<dbReference type="PROSITE" id="PS52029">
    <property type="entry name" value="LD_TPASE"/>
    <property type="match status" value="1"/>
</dbReference>
<dbReference type="Pfam" id="PF20142">
    <property type="entry name" value="Scaffold"/>
    <property type="match status" value="1"/>
</dbReference>
<evidence type="ECO:0000313" key="10">
    <source>
        <dbReference type="EMBL" id="OQW54498.1"/>
    </source>
</evidence>
<proteinExistence type="inferred from homology"/>
<dbReference type="CDD" id="cd16913">
    <property type="entry name" value="YkuD_like"/>
    <property type="match status" value="1"/>
</dbReference>
<dbReference type="GO" id="GO:0004180">
    <property type="term" value="F:carboxypeptidase activity"/>
    <property type="evidence" value="ECO:0007669"/>
    <property type="project" value="UniProtKB-ARBA"/>
</dbReference>
<dbReference type="GO" id="GO:0071555">
    <property type="term" value="P:cell wall organization"/>
    <property type="evidence" value="ECO:0007669"/>
    <property type="project" value="UniProtKB-UniRule"/>
</dbReference>
<keyword evidence="4 7" id="KW-0133">Cell shape</keyword>
<evidence type="ECO:0000256" key="8">
    <source>
        <dbReference type="SAM" id="SignalP"/>
    </source>
</evidence>
<dbReference type="AlphaFoldDB" id="A0A1W9I447"/>
<dbReference type="InterPro" id="IPR045380">
    <property type="entry name" value="LD_TPept_scaffold_dom"/>
</dbReference>
<dbReference type="STRING" id="1827387.A4S15_04650"/>
<dbReference type="InterPro" id="IPR038063">
    <property type="entry name" value="Transpep_catalytic_dom"/>
</dbReference>
<keyword evidence="6 7" id="KW-0961">Cell wall biogenesis/degradation</keyword>
<evidence type="ECO:0000256" key="1">
    <source>
        <dbReference type="ARBA" id="ARBA00004752"/>
    </source>
</evidence>
<evidence type="ECO:0000256" key="4">
    <source>
        <dbReference type="ARBA" id="ARBA00022960"/>
    </source>
</evidence>
<evidence type="ECO:0000256" key="2">
    <source>
        <dbReference type="ARBA" id="ARBA00005992"/>
    </source>
</evidence>
<feature type="signal peptide" evidence="8">
    <location>
        <begin position="1"/>
        <end position="29"/>
    </location>
</feature>
<gene>
    <name evidence="10" type="ORF">A4S15_04650</name>
</gene>
<dbReference type="Pfam" id="PF03734">
    <property type="entry name" value="YkuD"/>
    <property type="match status" value="1"/>
</dbReference>
<comment type="similarity">
    <text evidence="2">Belongs to the YkuD family.</text>
</comment>
<dbReference type="UniPathway" id="UPA00219"/>
<dbReference type="InterPro" id="IPR005490">
    <property type="entry name" value="LD_TPept_cat_dom"/>
</dbReference>
<keyword evidence="3" id="KW-0808">Transferase</keyword>
<dbReference type="InterPro" id="IPR052905">
    <property type="entry name" value="LD-transpeptidase_YkuD-like"/>
</dbReference>
<dbReference type="GO" id="GO:0009252">
    <property type="term" value="P:peptidoglycan biosynthetic process"/>
    <property type="evidence" value="ECO:0007669"/>
    <property type="project" value="UniProtKB-UniPathway"/>
</dbReference>
<evidence type="ECO:0000256" key="3">
    <source>
        <dbReference type="ARBA" id="ARBA00022679"/>
    </source>
</evidence>
<dbReference type="GO" id="GO:0008360">
    <property type="term" value="P:regulation of cell shape"/>
    <property type="evidence" value="ECO:0007669"/>
    <property type="project" value="UniProtKB-UniRule"/>
</dbReference>
<protein>
    <recommendedName>
        <fullName evidence="9">L,D-TPase catalytic domain-containing protein</fullName>
    </recommendedName>
</protein>
<feature type="active site" description="Nucleophile" evidence="7">
    <location>
        <position position="375"/>
    </location>
</feature>
<reference evidence="10 11" key="1">
    <citation type="journal article" date="2017" name="Water Res.">
        <title>Comammox in drinking water systems.</title>
        <authorList>
            <person name="Wang Y."/>
            <person name="Ma L."/>
            <person name="Mao Y."/>
            <person name="Jiang X."/>
            <person name="Xia Y."/>
            <person name="Yu K."/>
            <person name="Li B."/>
            <person name="Zhang T."/>
        </authorList>
    </citation>
    <scope>NUCLEOTIDE SEQUENCE [LARGE SCALE GENOMIC DNA]</scope>
    <source>
        <strain evidence="10">SG_bin8</strain>
    </source>
</reference>
<accession>A0A1W9I447</accession>
<evidence type="ECO:0000259" key="9">
    <source>
        <dbReference type="PROSITE" id="PS52029"/>
    </source>
</evidence>
<evidence type="ECO:0000313" key="11">
    <source>
        <dbReference type="Proteomes" id="UP000192872"/>
    </source>
</evidence>
<keyword evidence="5 7" id="KW-0573">Peptidoglycan synthesis</keyword>
<comment type="pathway">
    <text evidence="1 7">Cell wall biogenesis; peptidoglycan biosynthesis.</text>
</comment>
<dbReference type="EMBL" id="LWDL01000003">
    <property type="protein sequence ID" value="OQW54498.1"/>
    <property type="molecule type" value="Genomic_DNA"/>
</dbReference>
<dbReference type="RefSeq" id="WP_376802622.1">
    <property type="nucleotide sequence ID" value="NZ_DBNB01000030.1"/>
</dbReference>
<organism evidence="10 11">
    <name type="scientific">Candidatus Raskinella chloraquaticus</name>
    <dbReference type="NCBI Taxonomy" id="1951219"/>
    <lineage>
        <taxon>Bacteria</taxon>
        <taxon>Pseudomonadati</taxon>
        <taxon>Pseudomonadota</taxon>
        <taxon>Alphaproteobacteria</taxon>
        <taxon>Hyphomicrobiales</taxon>
        <taxon>Phreatobacteraceae</taxon>
        <taxon>Candidatus Raskinella</taxon>
    </lineage>
</organism>
<dbReference type="PANTHER" id="PTHR41533:SF2">
    <property type="entry name" value="BLR7131 PROTEIN"/>
    <property type="match status" value="1"/>
</dbReference>
<feature type="chain" id="PRO_5012755029" description="L,D-TPase catalytic domain-containing protein" evidence="8">
    <location>
        <begin position="30"/>
        <end position="465"/>
    </location>
</feature>
<evidence type="ECO:0000256" key="7">
    <source>
        <dbReference type="PROSITE-ProRule" id="PRU01373"/>
    </source>
</evidence>
<feature type="active site" description="Proton donor/acceptor" evidence="7">
    <location>
        <position position="356"/>
    </location>
</feature>
<name>A0A1W9I447_9HYPH</name>
<evidence type="ECO:0000256" key="6">
    <source>
        <dbReference type="ARBA" id="ARBA00023316"/>
    </source>
</evidence>
<dbReference type="GO" id="GO:0016740">
    <property type="term" value="F:transferase activity"/>
    <property type="evidence" value="ECO:0007669"/>
    <property type="project" value="UniProtKB-KW"/>
</dbReference>
<feature type="domain" description="L,D-TPase catalytic" evidence="9">
    <location>
        <begin position="241"/>
        <end position="403"/>
    </location>
</feature>
<sequence length="465" mass="51427">MPIRGRYALRFSALLILGLCSVPPSAVLAQTPPQQTDGSRAASSLLGAQIEARLAAGIRAGVTEKKNLDAILVFYRQRQFAPLFVSDEGWSPQAQLLLKRLAGARYDGLNAEDYDDKVFGLITASASADIKAAGEIALMRALLRYARHAMGGRVDVTKLQPNVFAKRPEPELGALLDTLAMSANPVAVIEAQNPPHAAFLALRRELGRLLDEASTRNQGLIADLIINMERWRWLPRQLGSSFVMVSVPEYLVRVIDTGRLAYQGRVIVGQQTTPTPLFSGEMQYIVVNPSWTVPPGILKNEILPLYRRDPAAVARRGLQVVRSGSGGVSFRQAPGERNALGRIKFMFPNDHAIYLHDTPGRHLFTRNERALSHGCVRVDQPLKFADAVFAREGNLDSKRIERLYGKGESYVKLKRRIPVHLTYFTLSIAEGQLSRQADIYGLDRKMKQVMGLQNPSTQTSATLIR</sequence>
<keyword evidence="8" id="KW-0732">Signal</keyword>
<evidence type="ECO:0000256" key="5">
    <source>
        <dbReference type="ARBA" id="ARBA00022984"/>
    </source>
</evidence>
<dbReference type="Proteomes" id="UP000192872">
    <property type="component" value="Unassembled WGS sequence"/>
</dbReference>
<dbReference type="SUPFAM" id="SSF141523">
    <property type="entry name" value="L,D-transpeptidase catalytic domain-like"/>
    <property type="match status" value="1"/>
</dbReference>